<comment type="caution">
    <text evidence="1">The sequence shown here is derived from an EMBL/GenBank/DDBJ whole genome shotgun (WGS) entry which is preliminary data.</text>
</comment>
<accession>A0AAE0Z1I5</accession>
<gene>
    <name evidence="1" type="ORF">RRG08_022835</name>
</gene>
<sequence>MPSLSHEAGAVRKSASVDCAEKIFPSRTLERTEIDQESRGCQTATFSDPAAGLLGSYEWSVHVSSQIVWTNTQVAELESAQWPSPPNRRDSCCPFGKHCLPFFLVVYQDKLDIMSVIRSRDCSFWSIELGS</sequence>
<proteinExistence type="predicted"/>
<organism evidence="1 2">
    <name type="scientific">Elysia crispata</name>
    <name type="common">lettuce slug</name>
    <dbReference type="NCBI Taxonomy" id="231223"/>
    <lineage>
        <taxon>Eukaryota</taxon>
        <taxon>Metazoa</taxon>
        <taxon>Spiralia</taxon>
        <taxon>Lophotrochozoa</taxon>
        <taxon>Mollusca</taxon>
        <taxon>Gastropoda</taxon>
        <taxon>Heterobranchia</taxon>
        <taxon>Euthyneura</taxon>
        <taxon>Panpulmonata</taxon>
        <taxon>Sacoglossa</taxon>
        <taxon>Placobranchoidea</taxon>
        <taxon>Plakobranchidae</taxon>
        <taxon>Elysia</taxon>
    </lineage>
</organism>
<protein>
    <submittedName>
        <fullName evidence="1">Uncharacterized protein</fullName>
    </submittedName>
</protein>
<name>A0AAE0Z1I5_9GAST</name>
<dbReference type="EMBL" id="JAWDGP010004972">
    <property type="protein sequence ID" value="KAK3760551.1"/>
    <property type="molecule type" value="Genomic_DNA"/>
</dbReference>
<evidence type="ECO:0000313" key="2">
    <source>
        <dbReference type="Proteomes" id="UP001283361"/>
    </source>
</evidence>
<evidence type="ECO:0000313" key="1">
    <source>
        <dbReference type="EMBL" id="KAK3760551.1"/>
    </source>
</evidence>
<reference evidence="1" key="1">
    <citation type="journal article" date="2023" name="G3 (Bethesda)">
        <title>A reference genome for the long-term kleptoplast-retaining sea slug Elysia crispata morphotype clarki.</title>
        <authorList>
            <person name="Eastman K.E."/>
            <person name="Pendleton A.L."/>
            <person name="Shaikh M.A."/>
            <person name="Suttiyut T."/>
            <person name="Ogas R."/>
            <person name="Tomko P."/>
            <person name="Gavelis G."/>
            <person name="Widhalm J.R."/>
            <person name="Wisecaver J.H."/>
        </authorList>
    </citation>
    <scope>NUCLEOTIDE SEQUENCE</scope>
    <source>
        <strain evidence="1">ECLA1</strain>
    </source>
</reference>
<dbReference type="Proteomes" id="UP001283361">
    <property type="component" value="Unassembled WGS sequence"/>
</dbReference>
<dbReference type="AlphaFoldDB" id="A0AAE0Z1I5"/>
<keyword evidence="2" id="KW-1185">Reference proteome</keyword>